<dbReference type="InterPro" id="IPR000772">
    <property type="entry name" value="Ricin_B_lectin"/>
</dbReference>
<dbReference type="SMART" id="SM00458">
    <property type="entry name" value="RICIN"/>
    <property type="match status" value="1"/>
</dbReference>
<dbReference type="STRING" id="869213.GCA_000517085_00303"/>
<evidence type="ECO:0000313" key="4">
    <source>
        <dbReference type="Proteomes" id="UP000019402"/>
    </source>
</evidence>
<evidence type="ECO:0000256" key="1">
    <source>
        <dbReference type="SAM" id="SignalP"/>
    </source>
</evidence>
<accession>W7XXS5</accession>
<dbReference type="Pfam" id="PF14200">
    <property type="entry name" value="RicinB_lectin_2"/>
    <property type="match status" value="1"/>
</dbReference>
<dbReference type="eggNOG" id="COG2273">
    <property type="taxonomic scope" value="Bacteria"/>
</dbReference>
<dbReference type="CDD" id="cd00161">
    <property type="entry name" value="beta-trefoil_Ricin-like"/>
    <property type="match status" value="1"/>
</dbReference>
<dbReference type="AlphaFoldDB" id="W7XXS5"/>
<dbReference type="SUPFAM" id="SSF50370">
    <property type="entry name" value="Ricin B-like lectins"/>
    <property type="match status" value="1"/>
</dbReference>
<feature type="signal peptide" evidence="1">
    <location>
        <begin position="1"/>
        <end position="19"/>
    </location>
</feature>
<sequence length="161" mass="18227">MKNVFTVLFLFVAVTIVQAQVKEGVKYQIVNKSGRVLDVHKGSKDNGANVQLWDNNKSTGQQFTFINATGGYYYIKNVNSGKALDFYKGIDKRKTNVTQYQINLTDAQRFKIVNDKDGYVYIMTKGGNCLSSETVHGQKGSNVLLWSKNNVARWKLVEFKK</sequence>
<organism evidence="3 4">
    <name type="scientific">Saccharicrinis fermentans DSM 9555 = JCM 21142</name>
    <dbReference type="NCBI Taxonomy" id="869213"/>
    <lineage>
        <taxon>Bacteria</taxon>
        <taxon>Pseudomonadati</taxon>
        <taxon>Bacteroidota</taxon>
        <taxon>Bacteroidia</taxon>
        <taxon>Marinilabiliales</taxon>
        <taxon>Marinilabiliaceae</taxon>
        <taxon>Saccharicrinis</taxon>
    </lineage>
</organism>
<dbReference type="EMBL" id="BAMD01000020">
    <property type="protein sequence ID" value="GAF03295.1"/>
    <property type="molecule type" value="Genomic_DNA"/>
</dbReference>
<feature type="chain" id="PRO_5004907097" evidence="1">
    <location>
        <begin position="20"/>
        <end position="161"/>
    </location>
</feature>
<protein>
    <submittedName>
        <fullName evidence="3">Ricin-type beta-trefoil lectin domain protein</fullName>
    </submittedName>
</protein>
<dbReference type="Gene3D" id="2.80.10.50">
    <property type="match status" value="2"/>
</dbReference>
<comment type="caution">
    <text evidence="3">The sequence shown here is derived from an EMBL/GenBank/DDBJ whole genome shotgun (WGS) entry which is preliminary data.</text>
</comment>
<evidence type="ECO:0000259" key="2">
    <source>
        <dbReference type="SMART" id="SM00458"/>
    </source>
</evidence>
<dbReference type="InterPro" id="IPR035992">
    <property type="entry name" value="Ricin_B-like_lectins"/>
</dbReference>
<reference evidence="3 4" key="1">
    <citation type="journal article" date="2014" name="Genome Announc.">
        <title>Draft Genome Sequence of Cytophaga fermentans JCM 21142T, a Facultative Anaerobe Isolated from Marine Mud.</title>
        <authorList>
            <person name="Starns D."/>
            <person name="Oshima K."/>
            <person name="Suda W."/>
            <person name="Iino T."/>
            <person name="Yuki M."/>
            <person name="Inoue J."/>
            <person name="Kitamura K."/>
            <person name="Iida T."/>
            <person name="Darby A."/>
            <person name="Hattori M."/>
            <person name="Ohkuma M."/>
        </authorList>
    </citation>
    <scope>NUCLEOTIDE SEQUENCE [LARGE SCALE GENOMIC DNA]</scope>
    <source>
        <strain evidence="3 4">JCM 21142</strain>
    </source>
</reference>
<dbReference type="Proteomes" id="UP000019402">
    <property type="component" value="Unassembled WGS sequence"/>
</dbReference>
<name>W7XXS5_9BACT</name>
<gene>
    <name evidence="3" type="ORF">JCM21142_41963</name>
</gene>
<evidence type="ECO:0000313" key="3">
    <source>
        <dbReference type="EMBL" id="GAF03295.1"/>
    </source>
</evidence>
<keyword evidence="4" id="KW-1185">Reference proteome</keyword>
<dbReference type="GO" id="GO:0030246">
    <property type="term" value="F:carbohydrate binding"/>
    <property type="evidence" value="ECO:0007669"/>
    <property type="project" value="UniProtKB-KW"/>
</dbReference>
<keyword evidence="3" id="KW-0430">Lectin</keyword>
<keyword evidence="1" id="KW-0732">Signal</keyword>
<proteinExistence type="predicted"/>
<feature type="domain" description="Ricin B lectin" evidence="2">
    <location>
        <begin position="23"/>
        <end position="157"/>
    </location>
</feature>